<evidence type="ECO:0000259" key="1">
    <source>
        <dbReference type="Pfam" id="PF04773"/>
    </source>
</evidence>
<dbReference type="InterPro" id="IPR012373">
    <property type="entry name" value="Ferrdict_sens_TM"/>
</dbReference>
<evidence type="ECO:0000259" key="2">
    <source>
        <dbReference type="Pfam" id="PF16220"/>
    </source>
</evidence>
<dbReference type="Pfam" id="PF04773">
    <property type="entry name" value="FecR"/>
    <property type="match status" value="1"/>
</dbReference>
<dbReference type="EMBL" id="SACN01000001">
    <property type="protein sequence ID" value="RVT95059.1"/>
    <property type="molecule type" value="Genomic_DNA"/>
</dbReference>
<dbReference type="InterPro" id="IPR032623">
    <property type="entry name" value="FecR_N"/>
</dbReference>
<proteinExistence type="predicted"/>
<sequence length="311" mass="32953">MEDEALNWVIRLRDPGFEDWEAFGEWMAGDPARAEAYHALAVAEEDLGEMLPAEAAPTLAPSVIVPSIGEAARLRHGRRTTRRLWLGGALAASIAALVGTNMLDHKGGDISVATAPGERKTVPLADGSRMILNGDTVVRLDSGDPRMATLDRGEVLFEIKHDEKNPFRVSVGGDELLDVGTAFNVVRGHGVTQVQVSEGAVMYNPDSDAVRLDAGKSIRIEGDRATVGSVVPGDVAAWRDGRLISDGQTMAEVAAQLSRFTGERVSAAPDVAGRPFRGVLSLGASEDIAALGPILGVAVHRTPKGWELAAR</sequence>
<dbReference type="AlphaFoldDB" id="A0A437MBN0"/>
<organism evidence="3 4">
    <name type="scientific">Sphingomonas crocodyli</name>
    <dbReference type="NCBI Taxonomy" id="1979270"/>
    <lineage>
        <taxon>Bacteria</taxon>
        <taxon>Pseudomonadati</taxon>
        <taxon>Pseudomonadota</taxon>
        <taxon>Alphaproteobacteria</taxon>
        <taxon>Sphingomonadales</taxon>
        <taxon>Sphingomonadaceae</taxon>
        <taxon>Sphingomonas</taxon>
    </lineage>
</organism>
<feature type="domain" description="FecR N-terminal" evidence="2">
    <location>
        <begin position="3"/>
        <end position="40"/>
    </location>
</feature>
<keyword evidence="4" id="KW-1185">Reference proteome</keyword>
<comment type="caution">
    <text evidence="3">The sequence shown here is derived from an EMBL/GenBank/DDBJ whole genome shotgun (WGS) entry which is preliminary data.</text>
</comment>
<evidence type="ECO:0000313" key="3">
    <source>
        <dbReference type="EMBL" id="RVT95059.1"/>
    </source>
</evidence>
<dbReference type="PANTHER" id="PTHR30273:SF2">
    <property type="entry name" value="PROTEIN FECR"/>
    <property type="match status" value="1"/>
</dbReference>
<feature type="domain" description="FecR protein" evidence="1">
    <location>
        <begin position="112"/>
        <end position="201"/>
    </location>
</feature>
<protein>
    <submittedName>
        <fullName evidence="3">DUF4880 domain-containing protein</fullName>
    </submittedName>
</protein>
<evidence type="ECO:0000313" key="4">
    <source>
        <dbReference type="Proteomes" id="UP000282971"/>
    </source>
</evidence>
<dbReference type="OrthoDB" id="7346218at2"/>
<dbReference type="Proteomes" id="UP000282971">
    <property type="component" value="Unassembled WGS sequence"/>
</dbReference>
<name>A0A437MBN0_9SPHN</name>
<dbReference type="PIRSF" id="PIRSF018266">
    <property type="entry name" value="FecR"/>
    <property type="match status" value="1"/>
</dbReference>
<dbReference type="Pfam" id="PF16220">
    <property type="entry name" value="DUF4880"/>
    <property type="match status" value="1"/>
</dbReference>
<dbReference type="InterPro" id="IPR006860">
    <property type="entry name" value="FecR"/>
</dbReference>
<gene>
    <name evidence="3" type="ORF">EOD43_04680</name>
</gene>
<dbReference type="Gene3D" id="2.60.120.1440">
    <property type="match status" value="1"/>
</dbReference>
<accession>A0A437MBN0</accession>
<dbReference type="GO" id="GO:0016989">
    <property type="term" value="F:sigma factor antagonist activity"/>
    <property type="evidence" value="ECO:0007669"/>
    <property type="project" value="TreeGrafter"/>
</dbReference>
<reference evidence="3 4" key="1">
    <citation type="submission" date="2019-01" db="EMBL/GenBank/DDBJ databases">
        <authorList>
            <person name="Chen W.-M."/>
        </authorList>
    </citation>
    <scope>NUCLEOTIDE SEQUENCE [LARGE SCALE GENOMIC DNA]</scope>
    <source>
        <strain evidence="3 4">CCP-7</strain>
    </source>
</reference>
<dbReference type="PANTHER" id="PTHR30273">
    <property type="entry name" value="PERIPLASMIC SIGNAL SENSOR AND SIGMA FACTOR ACTIVATOR FECR-RELATED"/>
    <property type="match status" value="1"/>
</dbReference>